<evidence type="ECO:0000313" key="5">
    <source>
        <dbReference type="RefSeq" id="XP_050931481.1"/>
    </source>
</evidence>
<dbReference type="GO" id="GO:0006508">
    <property type="term" value="P:proteolysis"/>
    <property type="evidence" value="ECO:0007669"/>
    <property type="project" value="UniProtKB-KW"/>
</dbReference>
<feature type="compositionally biased region" description="Basic and acidic residues" evidence="2">
    <location>
        <begin position="329"/>
        <end position="350"/>
    </location>
</feature>
<feature type="domain" description="USP" evidence="3">
    <location>
        <begin position="21"/>
        <end position="298"/>
    </location>
</feature>
<dbReference type="GO" id="GO:0004843">
    <property type="term" value="F:cysteine-type deubiquitinase activity"/>
    <property type="evidence" value="ECO:0007669"/>
    <property type="project" value="UniProtKB-UniRule"/>
</dbReference>
<reference evidence="5 6" key="1">
    <citation type="submission" date="2025-04" db="UniProtKB">
        <authorList>
            <consortium name="RefSeq"/>
        </authorList>
    </citation>
    <scope>IDENTIFICATION</scope>
    <source>
        <tissue evidence="5 6">Brain</tissue>
    </source>
</reference>
<dbReference type="Pfam" id="PF00443">
    <property type="entry name" value="UCH"/>
    <property type="match status" value="1"/>
</dbReference>
<feature type="compositionally biased region" description="Polar residues" evidence="2">
    <location>
        <begin position="782"/>
        <end position="794"/>
    </location>
</feature>
<keyword evidence="1" id="KW-0378">Hydrolase</keyword>
<organism evidence="4 6">
    <name type="scientific">Lates calcarifer</name>
    <name type="common">Barramundi</name>
    <name type="synonym">Holocentrus calcarifer</name>
    <dbReference type="NCBI Taxonomy" id="8187"/>
    <lineage>
        <taxon>Eukaryota</taxon>
        <taxon>Metazoa</taxon>
        <taxon>Chordata</taxon>
        <taxon>Craniata</taxon>
        <taxon>Vertebrata</taxon>
        <taxon>Euteleostomi</taxon>
        <taxon>Actinopterygii</taxon>
        <taxon>Neopterygii</taxon>
        <taxon>Teleostei</taxon>
        <taxon>Neoteleostei</taxon>
        <taxon>Acanthomorphata</taxon>
        <taxon>Carangaria</taxon>
        <taxon>Carangaria incertae sedis</taxon>
        <taxon>Centropomidae</taxon>
        <taxon>Lates</taxon>
    </lineage>
</organism>
<proteinExistence type="inferred from homology"/>
<keyword evidence="1" id="KW-0833">Ubl conjugation pathway</keyword>
<dbReference type="InterPro" id="IPR050164">
    <property type="entry name" value="Peptidase_C19"/>
</dbReference>
<dbReference type="GO" id="GO:0005829">
    <property type="term" value="C:cytosol"/>
    <property type="evidence" value="ECO:0007669"/>
    <property type="project" value="TreeGrafter"/>
</dbReference>
<dbReference type="KEGG" id="lcf:127143240"/>
<dbReference type="EC" id="3.4.19.12" evidence="1"/>
<feature type="compositionally biased region" description="Basic and acidic residues" evidence="2">
    <location>
        <begin position="417"/>
        <end position="427"/>
    </location>
</feature>
<dbReference type="InterPro" id="IPR001394">
    <property type="entry name" value="Peptidase_C19_UCH"/>
</dbReference>
<feature type="region of interest" description="Disordered" evidence="2">
    <location>
        <begin position="305"/>
        <end position="538"/>
    </location>
</feature>
<feature type="region of interest" description="Disordered" evidence="2">
    <location>
        <begin position="638"/>
        <end position="796"/>
    </location>
</feature>
<comment type="catalytic activity">
    <reaction evidence="1">
        <text>Thiol-dependent hydrolysis of ester, thioester, amide, peptide and isopeptide bonds formed by the C-terminal Gly of ubiquitin (a 76-residue protein attached to proteins as an intracellular targeting signal).</text>
        <dbReference type="EC" id="3.4.19.12"/>
    </reaction>
</comment>
<evidence type="ECO:0000313" key="6">
    <source>
        <dbReference type="RefSeq" id="XP_050931482.1"/>
    </source>
</evidence>
<dbReference type="GO" id="GO:0005634">
    <property type="term" value="C:nucleus"/>
    <property type="evidence" value="ECO:0007669"/>
    <property type="project" value="TreeGrafter"/>
</dbReference>
<feature type="compositionally biased region" description="Basic and acidic residues" evidence="2">
    <location>
        <begin position="468"/>
        <end position="505"/>
    </location>
</feature>
<feature type="compositionally biased region" description="Basic and acidic residues" evidence="2">
    <location>
        <begin position="529"/>
        <end position="538"/>
    </location>
</feature>
<protein>
    <recommendedName>
        <fullName evidence="1">Ubiquitin carboxyl-terminal hydrolase</fullName>
        <ecNumber evidence="1">3.4.19.12</ecNumber>
    </recommendedName>
</protein>
<evidence type="ECO:0000256" key="2">
    <source>
        <dbReference type="SAM" id="MobiDB-lite"/>
    </source>
</evidence>
<accession>A0AAJ8DUF1</accession>
<evidence type="ECO:0000256" key="1">
    <source>
        <dbReference type="RuleBase" id="RU366025"/>
    </source>
</evidence>
<dbReference type="Proteomes" id="UP000694890">
    <property type="component" value="Linkage group LG14"/>
</dbReference>
<dbReference type="RefSeq" id="XP_050931482.1">
    <property type="nucleotide sequence ID" value="XM_051075525.1"/>
</dbReference>
<sequence>MNYYDNDLQVFAPPAANKKYHGLLNQGATCYLNSVLQVLFMTEDFREAVERFTCGSDLIDHHLQALFEDLKKRTTYTYNITKKLGIDRVNEQRDAAEYYEKILTQTSHEASKIFHGQLTHVTICSTCRAEKNRDGLFWHLPLELVDSYSEDYSVVDGTEEYFRDLNFSEENQMYCDQCDAKSDATVKCVMKHHPEVLTLLLKRFQFDYYYMSYVKNPRVVDVPSTLHIPENQTYELYAVVEHFGGLRSGHYTAKIKSQEDGRWYNFDDSNVTLLDYQPSQEDHSEKSYSAYLLFYRKKKIHSADTCSQGDREVSTSGGVPPVTSVIYDHGQDAEQFRKREEDEKTEEKVGNDPVEPVSNDRNEQTGIRDMVTVGSVDDVRQRESHNPQENDEESRDYGDYPPDAHTEKGELYTTETQPRERVDEQGHDNVGTDYSRESEPDFKPEVRDRHARYNQLNTQDEMNSVQRRVTDVKTDMDRKTESDKQSENTDKSLTEYLNRYEKHQGSEGLDDVNEKQEVEQDYNCQDVNVDEKGDVEKREIDVKDVVEGKTGPDGPTSESRCLLTKYDLCFPKSSKHNMSEENQRCKHKNVPDIMDKNGDDEKIEKDVKGDKAGKTAANRLTSGGRKLLTKYDLCHLRLQNNGGVGDSKQNRPEDDQGCNQGGSSRNERHEQQGEEMRGVKGKEEQNRRHEYAQRTGTFTTEPQPREGVEDQDKRGSDDDGQSRPEQNISVQHTMLTDVDVEEQAKGQENKEDEQTDNKEGCSQTGLEKMEKFTKNQEVEKTTLGNSNPNETTGISGPKHKTIYVKITEVVETPSGIQSSSQMTTTIIKTIDGISQYSIKSQVNNEGIAERKSDPETDAHDALSDNFSSLNMNESLLSKPQNRNKRVIEEENDPNNIICSRAKKIQKMSDSQTQAAGIKRAVKEKMCSQEERMVLCDRKKKRTRPKKQNKTDVCFSFFGKSQKNADQASKAD</sequence>
<dbReference type="PROSITE" id="PS00972">
    <property type="entry name" value="USP_1"/>
    <property type="match status" value="1"/>
</dbReference>
<dbReference type="PANTHER" id="PTHR24006:SF899">
    <property type="entry name" value="UBIQUITIN CARBOXYL-TERMINAL HYDROLASE"/>
    <property type="match status" value="1"/>
</dbReference>
<dbReference type="PROSITE" id="PS50235">
    <property type="entry name" value="USP_3"/>
    <property type="match status" value="1"/>
</dbReference>
<feature type="compositionally biased region" description="Basic and acidic residues" evidence="2">
    <location>
        <begin position="703"/>
        <end position="722"/>
    </location>
</feature>
<gene>
    <name evidence="5 6" type="primary">LOC127143240</name>
</gene>
<name>A0AAJ8DUF1_LATCA</name>
<feature type="compositionally biased region" description="Polar residues" evidence="2">
    <location>
        <begin position="723"/>
        <end position="734"/>
    </location>
</feature>
<feature type="compositionally biased region" description="Basic and acidic residues" evidence="2">
    <location>
        <begin position="665"/>
        <end position="692"/>
    </location>
</feature>
<dbReference type="InterPro" id="IPR038765">
    <property type="entry name" value="Papain-like_cys_pep_sf"/>
</dbReference>
<feature type="region of interest" description="Disordered" evidence="2">
    <location>
        <begin position="575"/>
        <end position="625"/>
    </location>
</feature>
<dbReference type="GeneID" id="127143240"/>
<keyword evidence="1" id="KW-0645">Protease</keyword>
<dbReference type="PANTHER" id="PTHR24006">
    <property type="entry name" value="UBIQUITIN CARBOXYL-TERMINAL HYDROLASE"/>
    <property type="match status" value="1"/>
</dbReference>
<dbReference type="SUPFAM" id="SSF54001">
    <property type="entry name" value="Cysteine proteinases"/>
    <property type="match status" value="1"/>
</dbReference>
<keyword evidence="1" id="KW-0788">Thiol protease</keyword>
<comment type="similarity">
    <text evidence="1">Belongs to the peptidase C19 family.</text>
</comment>
<feature type="compositionally biased region" description="Polar residues" evidence="2">
    <location>
        <begin position="454"/>
        <end position="467"/>
    </location>
</feature>
<dbReference type="InterPro" id="IPR018200">
    <property type="entry name" value="USP_CS"/>
</dbReference>
<evidence type="ECO:0000259" key="3">
    <source>
        <dbReference type="PROSITE" id="PS50235"/>
    </source>
</evidence>
<feature type="compositionally biased region" description="Basic and acidic residues" evidence="2">
    <location>
        <begin position="577"/>
        <end position="613"/>
    </location>
</feature>
<dbReference type="Gene3D" id="3.90.70.10">
    <property type="entry name" value="Cysteine proteinases"/>
    <property type="match status" value="1"/>
</dbReference>
<dbReference type="AlphaFoldDB" id="A0AAJ8DUF1"/>
<feature type="compositionally biased region" description="Basic and acidic residues" evidence="2">
    <location>
        <begin position="395"/>
        <end position="410"/>
    </location>
</feature>
<evidence type="ECO:0000313" key="4">
    <source>
        <dbReference type="Proteomes" id="UP000694890"/>
    </source>
</evidence>
<dbReference type="GO" id="GO:0016579">
    <property type="term" value="P:protein deubiquitination"/>
    <property type="evidence" value="ECO:0007669"/>
    <property type="project" value="InterPro"/>
</dbReference>
<feature type="compositionally biased region" description="Basic and acidic residues" evidence="2">
    <location>
        <begin position="767"/>
        <end position="780"/>
    </location>
</feature>
<dbReference type="PROSITE" id="PS00973">
    <property type="entry name" value="USP_2"/>
    <property type="match status" value="1"/>
</dbReference>
<dbReference type="InterPro" id="IPR028889">
    <property type="entry name" value="USP"/>
</dbReference>
<dbReference type="RefSeq" id="XP_050931481.1">
    <property type="nucleotide sequence ID" value="XM_051075524.1"/>
</dbReference>
<feature type="compositionally biased region" description="Basic and acidic residues" evidence="2">
    <location>
        <begin position="377"/>
        <end position="388"/>
    </location>
</feature>
<feature type="compositionally biased region" description="Basic and acidic residues" evidence="2">
    <location>
        <begin position="434"/>
        <end position="448"/>
    </location>
</feature>